<keyword evidence="2 4" id="KW-0449">Lipoprotein</keyword>
<evidence type="ECO:0000313" key="4">
    <source>
        <dbReference type="EMBL" id="MBB5063865.1"/>
    </source>
</evidence>
<feature type="coiled-coil region" evidence="3">
    <location>
        <begin position="86"/>
        <end position="113"/>
    </location>
</feature>
<dbReference type="EMBL" id="JACHIO010000008">
    <property type="protein sequence ID" value="MBB5063865.1"/>
    <property type="molecule type" value="Genomic_DNA"/>
</dbReference>
<keyword evidence="3" id="KW-0175">Coiled coil</keyword>
<dbReference type="GO" id="GO:0005886">
    <property type="term" value="C:plasma membrane"/>
    <property type="evidence" value="ECO:0007669"/>
    <property type="project" value="UniProtKB-SubCell"/>
</dbReference>
<reference evidence="4 5" key="1">
    <citation type="submission" date="2020-08" db="EMBL/GenBank/DDBJ databases">
        <title>Genomic Encyclopedia of Type Strains, Phase IV (KMG-V): Genome sequencing to study the core and pangenomes of soil and plant-associated prokaryotes.</title>
        <authorList>
            <person name="Whitman W."/>
        </authorList>
    </citation>
    <scope>NUCLEOTIDE SEQUENCE [LARGE SCALE GENOMIC DNA]</scope>
    <source>
        <strain evidence="4 5">X5P3</strain>
    </source>
</reference>
<evidence type="ECO:0000256" key="2">
    <source>
        <dbReference type="RuleBase" id="RU362097"/>
    </source>
</evidence>
<name>A0A7W7ZPQ2_9BACT</name>
<dbReference type="SUPFAM" id="SSF56954">
    <property type="entry name" value="Outer membrane efflux proteins (OEP)"/>
    <property type="match status" value="1"/>
</dbReference>
<keyword evidence="2" id="KW-1134">Transmembrane beta strand</keyword>
<accession>A0A7W7ZPQ2</accession>
<dbReference type="Gene3D" id="2.20.200.10">
    <property type="entry name" value="Outer membrane efflux proteins (OEP)"/>
    <property type="match status" value="1"/>
</dbReference>
<keyword evidence="2" id="KW-0564">Palmitate</keyword>
<evidence type="ECO:0000256" key="1">
    <source>
        <dbReference type="ARBA" id="ARBA00007613"/>
    </source>
</evidence>
<comment type="subcellular location">
    <subcellularLocation>
        <location evidence="2">Cell membrane</location>
        <topology evidence="2">Lipid-anchor</topology>
    </subcellularLocation>
</comment>
<gene>
    <name evidence="4" type="ORF">HDF15_002213</name>
</gene>
<dbReference type="InterPro" id="IPR003423">
    <property type="entry name" value="OMP_efflux"/>
</dbReference>
<dbReference type="PROSITE" id="PS51257">
    <property type="entry name" value="PROKAR_LIPOPROTEIN"/>
    <property type="match status" value="1"/>
</dbReference>
<comment type="caution">
    <text evidence="4">The sequence shown here is derived from an EMBL/GenBank/DDBJ whole genome shotgun (WGS) entry which is preliminary data.</text>
</comment>
<dbReference type="AlphaFoldDB" id="A0A7W7ZPQ2"/>
<dbReference type="GO" id="GO:0015562">
    <property type="term" value="F:efflux transmembrane transporter activity"/>
    <property type="evidence" value="ECO:0007669"/>
    <property type="project" value="InterPro"/>
</dbReference>
<evidence type="ECO:0000313" key="5">
    <source>
        <dbReference type="Proteomes" id="UP000584867"/>
    </source>
</evidence>
<protein>
    <submittedName>
        <fullName evidence="4">NodT family efflux transporter outer membrane factor (OMF) lipoprotein</fullName>
    </submittedName>
</protein>
<dbReference type="Pfam" id="PF02321">
    <property type="entry name" value="OEP"/>
    <property type="match status" value="2"/>
</dbReference>
<dbReference type="Gene3D" id="1.20.1600.10">
    <property type="entry name" value="Outer membrane efflux proteins (OEP)"/>
    <property type="match status" value="1"/>
</dbReference>
<keyword evidence="2" id="KW-0472">Membrane</keyword>
<organism evidence="4 5">
    <name type="scientific">Granulicella mallensis</name>
    <dbReference type="NCBI Taxonomy" id="940614"/>
    <lineage>
        <taxon>Bacteria</taxon>
        <taxon>Pseudomonadati</taxon>
        <taxon>Acidobacteriota</taxon>
        <taxon>Terriglobia</taxon>
        <taxon>Terriglobales</taxon>
        <taxon>Acidobacteriaceae</taxon>
        <taxon>Granulicella</taxon>
    </lineage>
</organism>
<dbReference type="PANTHER" id="PTHR30203:SF33">
    <property type="entry name" value="BLR4455 PROTEIN"/>
    <property type="match status" value="1"/>
</dbReference>
<dbReference type="InterPro" id="IPR010131">
    <property type="entry name" value="MdtP/NodT-like"/>
</dbReference>
<sequence>MNVRSTSLITLSGGMLLSVFSLTGCMVGPKYKVPSAPAPPAYKEASPDAFKETADWHIAAPNDAVIRGAWWTVFNDAELNKLEPQVETANQTLKAADANLRAARANIRVQNADRYPTIGVSPLVQGERESANQPYFNSAIANNGEANLVVPLQVNYEVDLWGRIRRNIAAAKEESQATAADRQNVLLSLQSELALDYFELRSSDAEQKLLDDTVVQYQEALRVTSNRFSGGIAPKSDVTQAQTQLQAAKVQAADVAVQRAQFEHAIAILIGQPPASLTIPAAPISVELMPPVIPPGLPSQLLERRPDIAAAERRIAAANEQIGIARAAYFPTLSLSGLAGYQSTSITSLFTPSSFVYGLGPTLGETFFDGGRRRGVSEEAVAGYEQNAANYRQSVLTAYQQVEDNLVALRVLSDEARQQRQATASAVESERIFNNRYVGGVDTYLQVITAQTTALNNERNDIDILRRRMDATVLLIKVLGGGWDRTQLPAQ</sequence>
<comment type="similarity">
    <text evidence="1 2">Belongs to the outer membrane factor (OMF) (TC 1.B.17) family.</text>
</comment>
<proteinExistence type="inferred from homology"/>
<keyword evidence="2" id="KW-0812">Transmembrane</keyword>
<dbReference type="NCBIfam" id="TIGR01845">
    <property type="entry name" value="outer_NodT"/>
    <property type="match status" value="1"/>
</dbReference>
<evidence type="ECO:0000256" key="3">
    <source>
        <dbReference type="SAM" id="Coils"/>
    </source>
</evidence>
<dbReference type="Proteomes" id="UP000584867">
    <property type="component" value="Unassembled WGS sequence"/>
</dbReference>
<dbReference type="PANTHER" id="PTHR30203">
    <property type="entry name" value="OUTER MEMBRANE CATION EFFLUX PROTEIN"/>
    <property type="match status" value="1"/>
</dbReference>
<dbReference type="RefSeq" id="WP_184255351.1">
    <property type="nucleotide sequence ID" value="NZ_JACHIO010000008.1"/>
</dbReference>